<dbReference type="InterPro" id="IPR014756">
    <property type="entry name" value="Ig_E-set"/>
</dbReference>
<dbReference type="PANTHER" id="PTHR34720:SF9">
    <property type="entry name" value="BLR4714 PROTEIN"/>
    <property type="match status" value="1"/>
</dbReference>
<dbReference type="CDD" id="cd00603">
    <property type="entry name" value="IPT_PCSR"/>
    <property type="match status" value="2"/>
</dbReference>
<dbReference type="CDD" id="cd00102">
    <property type="entry name" value="IPT"/>
    <property type="match status" value="1"/>
</dbReference>
<name>A0A7G9QS10_9GAMM</name>
<dbReference type="InterPro" id="IPR036116">
    <property type="entry name" value="FN3_sf"/>
</dbReference>
<gene>
    <name evidence="4" type="ORF">H9L17_13255</name>
</gene>
<dbReference type="PANTHER" id="PTHR34720">
    <property type="entry name" value="MICROCYSTIN DEPENDENT PROTEIN"/>
    <property type="match status" value="1"/>
</dbReference>
<dbReference type="InterPro" id="IPR005546">
    <property type="entry name" value="Autotransporte_beta"/>
</dbReference>
<feature type="domain" description="Fibronectin type-III" evidence="2">
    <location>
        <begin position="424"/>
        <end position="515"/>
    </location>
</feature>
<dbReference type="Gene3D" id="2.60.40.3440">
    <property type="match status" value="4"/>
</dbReference>
<keyword evidence="5" id="KW-1185">Reference proteome</keyword>
<dbReference type="SMART" id="SM00429">
    <property type="entry name" value="IPT"/>
    <property type="match status" value="5"/>
</dbReference>
<evidence type="ECO:0000256" key="1">
    <source>
        <dbReference type="SAM" id="MobiDB-lite"/>
    </source>
</evidence>
<dbReference type="InterPro" id="IPR002909">
    <property type="entry name" value="IPT_dom"/>
</dbReference>
<dbReference type="Pfam" id="PF17963">
    <property type="entry name" value="Big_9"/>
    <property type="match status" value="4"/>
</dbReference>
<sequence>MTISGMGRSFRRVWGTLFERRLLLTLAALLGLLQTMPAWAVSSGCTAINAHWGSGVTLTSPSDDWREGYTVQAGEVITYTATSTGTANPNPNGGSGFALYRSPSDTPPGIPVEEKSSAGNEINVSGSYTVPAGGLSDFVVYLWTDTSAPAAKASATVTCSGGTSAPTATAISPTAGPIFGGTVVTMTGTGFVVGSTSVTIGGTVIPAGSVTVNSSTSLSFATPAHAAGMVNVTATAPSGTTGALSFTYLSAPTITAVSPTAGPIGGGTTVTITGTGFSAASPTGAVKFGATNATYTINSNTQITATSPANSAGTYDITVTTPGGTSATSAFDQYTYVAAPTVTAVSPTSGSPSGGTTVVINGNNLTGATAVTFGGTSANGFTVNNTNQITATAPAGTGTVDVRVTTAGGTSATSGADQFTYALVPNAPTGVTATAGTGQATVTFTAPADNGSAITTYIATAGPGGAFGTCTGPAACPITVNGLTNGTAYTFTVKAINGIGTGPASSASNSVTPKAAQTINFFNPGPQNFGTTPTLTAAASSGLIVVFASSTTGVCTITSGGMLTFVAPGNCTIDANQPGDGSYSAAPQVSQTFAVNAVAPTISSISPTVGPIWGGTSVTITGTGFSATPGNNTVQFGGSTGTVTVASASSLTVTSPAHGAGTVDITVTTAGGSGTSVGAYTYVAAPTASSFTYGSIVAYNDGGNLPTSLSVASMATGSPTSYAVGSATTAQGGSVSVDSAGIVNYIAPVGFRGNDSFTYTATNVGGTSNPATVTVAVGNPTITGTVLNGTGIQGTALSGVQVMLAGGRAPYTCATTLASGALPAGTQLNANCTITGTPTQPGNFNFAVQGTDNSTGTGPFSFTTAGLQLAITGLPPTAGNVSATVAFGSSNNPITLSLGGGSATSVAVATQAAHGTATASGTSIAYTPDAGYAGADSFTYTATGPGGTSAPATVTVTVNKGSQTISFDPLPDASLSASPLTLSATASSNLTVSFTSGTTPVCTVSGTSLTLLATGTCTILADQAGDSAYDAAPTVQQSFNVTPALLTITAAAATGLQVGASYSQQNPAAGGIGPYGYSLAAGAFVPGTTLDAGTGTVSGTPTVAGSFSYIVRVTDSQPVSADTPVTTVNIAKGNQTISFTSTAPLASVGGAPYNVSASASSGLSVIYTLDGASTGCALAGNTVTFASTGTCVINANQAGDYNWNAAAQVQQSFTVGAASAVVAALDFSPASLGVGETGTATITFTNPNATATPNIAPLLVGSALLTRSTLGGSCGASGSDAGANFQFNGFSIPSGSCTVTIAYTGTTAGTSSGMTLGAFTPSGYPTTPATAGNAIAVVPTVTGISPGSGPVSQVVTVSGTGFSTTPGNNTVSFGGTAGTVTAASSTSLTVTAPAIGSGAANVTVTVNGQTSIGSVTYTFIDKPVAGDKPGVAVPYNSTGTAIDLSASISGGPHASIAIGTAPVHGTTSIAGDVVTYTPAPGYFGADSFTYTATGAGGTSNVATVGLTVATPPAPVASDRNGVAVPFNSTGVAIDLSSSVTGVHSSLAIATAPSHGTASVAGDVVTYTPAGNYAGADSFTYTATGPGGTSAPATVTVQVAKGTQTIAFANPGTQIYGTSAALSATATSGLDVSFSSATPAVCTVTSAGALSLVGTGTCTIDADQPGDASYEPAPQVSQSFTVSAAAQAIAGFAANPANPVYAPNGTFSVSATPGASTSPLVFASTSPTVCTVSGNTVTMLAAGSCALTANQAADANYTAAPEVTLTVAISAASQTITGFVANPAAPVFAPNGTFAVSATPGASTSPLVFASTSLAVCSVSGNTVTMLAAGHCALTANQAADANYTAAPEATLDVTIAAAAQAITGFASNPEHPVYAPNGTFSVSATPGASTSPLVFASASPAVCTVSGSTVTMLAAGSCALTANQAADANYTAAPEATLDVTIAAATQAITGFASNPEHPVYAPNGTFSVSATPGASTSPLVFASTSPAVCTVSGSTVTMLAAGNCALTANQAADANYTAAPEATLTVAIGAATPVISWGGAIHKTEGEAAFDLPEPTSTSPGAFAYASSDASVATVSGRTVTIVGSGVATLTATQAATANYTAGTATLELTVDARPDPTADPSVVEGLQAQVDASLRFAQAQQGNVLDRLRQLRHAQGTPSTQNLRFNANSLNGGVSLPLGATSDSRQRDFGVWTAGSIVLSERDGRQGRSGFDLRSDGVTLGADRAFGDFVFGGALGAGWSDTDFADDRSGQNATQKAFTAYGLWRGDDHWYVDGLLGWGRLDFDLSRWSTTANALATARRKGDQLFGALSLGYTQQGERMELTGYGRLEASRTTLDAYQESGLGIYDLAYREQSIDDSALALGLEGRWRMRAIQPYWSLEYRDALRNGTDAAINYVIAPASDDYLLGLRSIANRMWTLGAGFDMQLASGWQMSFQYRREQASGVTGNSVGLRFTLGSMQPFGAAPAR</sequence>
<dbReference type="SUPFAM" id="SSF49373">
    <property type="entry name" value="Invasin/intimin cell-adhesion fragments"/>
    <property type="match status" value="1"/>
</dbReference>
<feature type="domain" description="Autotransporter" evidence="3">
    <location>
        <begin position="2186"/>
        <end position="2463"/>
    </location>
</feature>
<evidence type="ECO:0000313" key="5">
    <source>
        <dbReference type="Proteomes" id="UP000515977"/>
    </source>
</evidence>
<dbReference type="InterPro" id="IPR036709">
    <property type="entry name" value="Autotransporte_beta_dom_sf"/>
</dbReference>
<dbReference type="Gene3D" id="2.40.128.130">
    <property type="entry name" value="Autotransporter beta-domain"/>
    <property type="match status" value="1"/>
</dbReference>
<protein>
    <submittedName>
        <fullName evidence="4">IPT/TIG domain-containing protein</fullName>
    </submittedName>
</protein>
<dbReference type="Pfam" id="PF00041">
    <property type="entry name" value="fn3"/>
    <property type="match status" value="1"/>
</dbReference>
<dbReference type="InterPro" id="IPR013783">
    <property type="entry name" value="Ig-like_fold"/>
</dbReference>
<dbReference type="Gene3D" id="2.60.40.10">
    <property type="entry name" value="Immunoglobulins"/>
    <property type="match status" value="8"/>
</dbReference>
<dbReference type="SMART" id="SM00869">
    <property type="entry name" value="Autotransporter"/>
    <property type="match status" value="1"/>
</dbReference>
<proteinExistence type="predicted"/>
<dbReference type="InterPro" id="IPR008964">
    <property type="entry name" value="Invasin/intimin_cell_adhesion"/>
</dbReference>
<dbReference type="EMBL" id="CP060711">
    <property type="protein sequence ID" value="QNN46135.1"/>
    <property type="molecule type" value="Genomic_DNA"/>
</dbReference>
<reference evidence="4 5" key="1">
    <citation type="submission" date="2020-08" db="EMBL/GenBank/DDBJ databases">
        <title>Genome sequence of Thermomonas brevis KACC 16975T.</title>
        <authorList>
            <person name="Hyun D.-W."/>
            <person name="Bae J.-W."/>
        </authorList>
    </citation>
    <scope>NUCLEOTIDE SEQUENCE [LARGE SCALE GENOMIC DNA]</scope>
    <source>
        <strain evidence="4 5">KACC 16975</strain>
    </source>
</reference>
<dbReference type="Proteomes" id="UP000515977">
    <property type="component" value="Chromosome"/>
</dbReference>
<dbReference type="SUPFAM" id="SSF103515">
    <property type="entry name" value="Autotransporter"/>
    <property type="match status" value="1"/>
</dbReference>
<dbReference type="InterPro" id="IPR003961">
    <property type="entry name" value="FN3_dom"/>
</dbReference>
<dbReference type="SMART" id="SM00060">
    <property type="entry name" value="FN3"/>
    <property type="match status" value="1"/>
</dbReference>
<dbReference type="SUPFAM" id="SSF81296">
    <property type="entry name" value="E set domains"/>
    <property type="match status" value="5"/>
</dbReference>
<accession>A0A7G9QS10</accession>
<dbReference type="Pfam" id="PF03797">
    <property type="entry name" value="Autotransporter"/>
    <property type="match status" value="1"/>
</dbReference>
<dbReference type="PROSITE" id="PS51208">
    <property type="entry name" value="AUTOTRANSPORTER"/>
    <property type="match status" value="1"/>
</dbReference>
<dbReference type="RefSeq" id="WP_187569897.1">
    <property type="nucleotide sequence ID" value="NZ_CP060711.1"/>
</dbReference>
<evidence type="ECO:0000259" key="2">
    <source>
        <dbReference type="PROSITE" id="PS50853"/>
    </source>
</evidence>
<evidence type="ECO:0000259" key="3">
    <source>
        <dbReference type="PROSITE" id="PS51208"/>
    </source>
</evidence>
<dbReference type="PROSITE" id="PS50853">
    <property type="entry name" value="FN3"/>
    <property type="match status" value="1"/>
</dbReference>
<dbReference type="SUPFAM" id="SSF49265">
    <property type="entry name" value="Fibronectin type III"/>
    <property type="match status" value="1"/>
</dbReference>
<dbReference type="KEGG" id="tbv:H9L17_13255"/>
<feature type="region of interest" description="Disordered" evidence="1">
    <location>
        <begin position="82"/>
        <end position="118"/>
    </location>
</feature>
<dbReference type="Pfam" id="PF01833">
    <property type="entry name" value="TIG"/>
    <property type="match status" value="5"/>
</dbReference>
<dbReference type="CDD" id="cd00063">
    <property type="entry name" value="FN3"/>
    <property type="match status" value="1"/>
</dbReference>
<evidence type="ECO:0000313" key="4">
    <source>
        <dbReference type="EMBL" id="QNN46135.1"/>
    </source>
</evidence>
<organism evidence="4 5">
    <name type="scientific">Thermomonas brevis</name>
    <dbReference type="NCBI Taxonomy" id="215691"/>
    <lineage>
        <taxon>Bacteria</taxon>
        <taxon>Pseudomonadati</taxon>
        <taxon>Pseudomonadota</taxon>
        <taxon>Gammaproteobacteria</taxon>
        <taxon>Lysobacterales</taxon>
        <taxon>Lysobacteraceae</taxon>
        <taxon>Thermomonas</taxon>
    </lineage>
</organism>
<dbReference type="Gene3D" id="2.60.40.1080">
    <property type="match status" value="1"/>
</dbReference>
<feature type="compositionally biased region" description="Polar residues" evidence="1">
    <location>
        <begin position="82"/>
        <end position="92"/>
    </location>
</feature>